<feature type="domain" description="PAS" evidence="7">
    <location>
        <begin position="408"/>
        <end position="484"/>
    </location>
</feature>
<proteinExistence type="predicted"/>
<dbReference type="EC" id="2.7.13.3" evidence="2"/>
<dbReference type="SUPFAM" id="SSF55874">
    <property type="entry name" value="ATPase domain of HSP90 chaperone/DNA topoisomerase II/histidine kinase"/>
    <property type="match status" value="1"/>
</dbReference>
<feature type="domain" description="PAS" evidence="7">
    <location>
        <begin position="17"/>
        <end position="90"/>
    </location>
</feature>
<feature type="domain" description="PAC" evidence="8">
    <location>
        <begin position="1005"/>
        <end position="1057"/>
    </location>
</feature>
<evidence type="ECO:0000313" key="9">
    <source>
        <dbReference type="EMBL" id="MFD2142944.1"/>
    </source>
</evidence>
<feature type="domain" description="Histidine kinase" evidence="6">
    <location>
        <begin position="1077"/>
        <end position="1289"/>
    </location>
</feature>
<evidence type="ECO:0000259" key="8">
    <source>
        <dbReference type="PROSITE" id="PS50113"/>
    </source>
</evidence>
<dbReference type="SMART" id="SM00086">
    <property type="entry name" value="PAC"/>
    <property type="match status" value="8"/>
</dbReference>
<evidence type="ECO:0000256" key="3">
    <source>
        <dbReference type="ARBA" id="ARBA00022553"/>
    </source>
</evidence>
<feature type="domain" description="PAS" evidence="7">
    <location>
        <begin position="665"/>
        <end position="742"/>
    </location>
</feature>
<feature type="domain" description="PAC" evidence="8">
    <location>
        <begin position="355"/>
        <end position="407"/>
    </location>
</feature>
<dbReference type="RefSeq" id="WP_246549460.1">
    <property type="nucleotide sequence ID" value="NZ_JBHUHD010000001.1"/>
</dbReference>
<dbReference type="InterPro" id="IPR005467">
    <property type="entry name" value="His_kinase_dom"/>
</dbReference>
<dbReference type="Pfam" id="PF13426">
    <property type="entry name" value="PAS_9"/>
    <property type="match status" value="1"/>
</dbReference>
<feature type="domain" description="PAS" evidence="7">
    <location>
        <begin position="146"/>
        <end position="219"/>
    </location>
</feature>
<dbReference type="SUPFAM" id="SSF47384">
    <property type="entry name" value="Homodimeric domain of signal transducing histidine kinase"/>
    <property type="match status" value="1"/>
</dbReference>
<feature type="domain" description="PAC" evidence="8">
    <location>
        <begin position="870"/>
        <end position="924"/>
    </location>
</feature>
<dbReference type="PRINTS" id="PR00344">
    <property type="entry name" value="BCTRLSENSOR"/>
</dbReference>
<keyword evidence="3" id="KW-0597">Phosphoprotein</keyword>
<dbReference type="InterPro" id="IPR004358">
    <property type="entry name" value="Sig_transdc_His_kin-like_C"/>
</dbReference>
<dbReference type="CDD" id="cd00130">
    <property type="entry name" value="PAS"/>
    <property type="match status" value="8"/>
</dbReference>
<reference evidence="10" key="1">
    <citation type="journal article" date="2019" name="Int. J. Syst. Evol. Microbiol.">
        <title>The Global Catalogue of Microorganisms (GCM) 10K type strain sequencing project: providing services to taxonomists for standard genome sequencing and annotation.</title>
        <authorList>
            <consortium name="The Broad Institute Genomics Platform"/>
            <consortium name="The Broad Institute Genome Sequencing Center for Infectious Disease"/>
            <person name="Wu L."/>
            <person name="Ma J."/>
        </authorList>
    </citation>
    <scope>NUCLEOTIDE SEQUENCE [LARGE SCALE GENOMIC DNA]</scope>
    <source>
        <strain evidence="10">CCM 7435</strain>
    </source>
</reference>
<dbReference type="Pfam" id="PF08447">
    <property type="entry name" value="PAS_3"/>
    <property type="match status" value="7"/>
</dbReference>
<evidence type="ECO:0000256" key="1">
    <source>
        <dbReference type="ARBA" id="ARBA00000085"/>
    </source>
</evidence>
<feature type="domain" description="PAS" evidence="7">
    <location>
        <begin position="925"/>
        <end position="1002"/>
    </location>
</feature>
<dbReference type="EMBL" id="JBHUHD010000001">
    <property type="protein sequence ID" value="MFD2142944.1"/>
    <property type="molecule type" value="Genomic_DNA"/>
</dbReference>
<dbReference type="SUPFAM" id="SSF55785">
    <property type="entry name" value="PYP-like sensor domain (PAS domain)"/>
    <property type="match status" value="8"/>
</dbReference>
<dbReference type="InterPro" id="IPR000700">
    <property type="entry name" value="PAS-assoc_C"/>
</dbReference>
<gene>
    <name evidence="9" type="ORF">ACFSNC_21255</name>
</gene>
<dbReference type="SMART" id="SM00091">
    <property type="entry name" value="PAS"/>
    <property type="match status" value="8"/>
</dbReference>
<evidence type="ECO:0000259" key="7">
    <source>
        <dbReference type="PROSITE" id="PS50112"/>
    </source>
</evidence>
<organism evidence="9 10">
    <name type="scientific">Ancylobacter oerskovii</name>
    <dbReference type="NCBI Taxonomy" id="459519"/>
    <lineage>
        <taxon>Bacteria</taxon>
        <taxon>Pseudomonadati</taxon>
        <taxon>Pseudomonadota</taxon>
        <taxon>Alphaproteobacteria</taxon>
        <taxon>Hyphomicrobiales</taxon>
        <taxon>Xanthobacteraceae</taxon>
        <taxon>Ancylobacter</taxon>
    </lineage>
</organism>
<dbReference type="PROSITE" id="PS50113">
    <property type="entry name" value="PAC"/>
    <property type="match status" value="8"/>
</dbReference>
<evidence type="ECO:0000256" key="5">
    <source>
        <dbReference type="ARBA" id="ARBA00022777"/>
    </source>
</evidence>
<dbReference type="PROSITE" id="PS50109">
    <property type="entry name" value="HIS_KIN"/>
    <property type="match status" value="1"/>
</dbReference>
<comment type="catalytic activity">
    <reaction evidence="1">
        <text>ATP + protein L-histidine = ADP + protein N-phospho-L-histidine.</text>
        <dbReference type="EC" id="2.7.13.3"/>
    </reaction>
</comment>
<feature type="domain" description="PAC" evidence="8">
    <location>
        <begin position="745"/>
        <end position="797"/>
    </location>
</feature>
<keyword evidence="5" id="KW-0418">Kinase</keyword>
<evidence type="ECO:0000259" key="6">
    <source>
        <dbReference type="PROSITE" id="PS50109"/>
    </source>
</evidence>
<evidence type="ECO:0000256" key="4">
    <source>
        <dbReference type="ARBA" id="ARBA00022679"/>
    </source>
</evidence>
<dbReference type="CDD" id="cd00082">
    <property type="entry name" value="HisKA"/>
    <property type="match status" value="1"/>
</dbReference>
<dbReference type="InterPro" id="IPR003594">
    <property type="entry name" value="HATPase_dom"/>
</dbReference>
<dbReference type="InterPro" id="IPR035965">
    <property type="entry name" value="PAS-like_dom_sf"/>
</dbReference>
<feature type="domain" description="PAC" evidence="8">
    <location>
        <begin position="487"/>
        <end position="539"/>
    </location>
</feature>
<dbReference type="SMART" id="SM00387">
    <property type="entry name" value="HATPase_c"/>
    <property type="match status" value="1"/>
</dbReference>
<dbReference type="InterPro" id="IPR036890">
    <property type="entry name" value="HATPase_C_sf"/>
</dbReference>
<dbReference type="NCBIfam" id="TIGR00229">
    <property type="entry name" value="sensory_box"/>
    <property type="match status" value="8"/>
</dbReference>
<dbReference type="Gene3D" id="3.30.565.10">
    <property type="entry name" value="Histidine kinase-like ATPase, C-terminal domain"/>
    <property type="match status" value="1"/>
</dbReference>
<dbReference type="Gene3D" id="1.10.287.130">
    <property type="match status" value="1"/>
</dbReference>
<evidence type="ECO:0000313" key="10">
    <source>
        <dbReference type="Proteomes" id="UP001597299"/>
    </source>
</evidence>
<feature type="domain" description="PAC" evidence="8">
    <location>
        <begin position="93"/>
        <end position="145"/>
    </location>
</feature>
<feature type="domain" description="PAS" evidence="7">
    <location>
        <begin position="540"/>
        <end position="582"/>
    </location>
</feature>
<name>A0ABW4Z2Z2_9HYPH</name>
<dbReference type="Gene3D" id="3.30.450.20">
    <property type="entry name" value="PAS domain"/>
    <property type="match status" value="8"/>
</dbReference>
<keyword evidence="10" id="KW-1185">Reference proteome</keyword>
<dbReference type="Proteomes" id="UP001597299">
    <property type="component" value="Unassembled WGS sequence"/>
</dbReference>
<keyword evidence="4" id="KW-0808">Transferase</keyword>
<dbReference type="PANTHER" id="PTHR43304">
    <property type="entry name" value="PHYTOCHROME-LIKE PROTEIN CPH1"/>
    <property type="match status" value="1"/>
</dbReference>
<sequence length="1293" mass="146795">MSSIAINAVNDDALTERERELSQLVDMVPTHVWRLAPDGKPAFFNRRMAEYLGLDAAGGMPGGLETLIGFVHPDDAPAFRDALGRSLATGEPFALRYRLRRADGAYRWMSSRAEPLRNEAGDIQQWYGVCHDIDDQARAEEALRLREQELKRLVDAVPAMIWCVTPEGEPSYINKRLADAVGVELEDLIGSDGSRSLADIHPEDMPAVEKALGHAFETGDTFQMTYRQRRADGIFRWTEGRAEPMRSETGAIIRWYGVCVDVHDRIAAREALNESERQLRQLVDTVPSLTWCLSPDGQPSYYSEQLVRWLGVSVEDLDTPETNRLAHAAALLVHPEDSAEIHRELARCVRTGDPFMRKYRVRRHDGVFRWMEGRAQALRNANGNILQWYGVLIDIEELMRAQEDLRGRERELSQLVDMVPSQIWRLKPDGEPIFFNRRMIDFLGMEIADTDRPGASRLQALEETLHPDDAPQFQETLHHSLATGEAFAMHYRLRRADGDYRWMSGRAEPLRDDRGRVVQWFGLSHDIDDQMRLYGDIAEREARIRRLVDSDIIGIVIWDLDGTLIEANDAFLRMVQYDREDVKAGIRWLDMTPAEWQAVHAREEADELAATGKMQAREKEYFRKDGSRVPVLIGAACFDGQSRQGVAYILDLTERKRTEAAVRERERELSQLVDMVPSYLWRINADGLPVFFNKRLVDFLGLDVSGADRPDKSRLAAITDAIIHPDDRDNVMEAFERSLASGERLFMKWRMRRADGVYRWMEASAEAMREEDGRITQWYGLCHDIDDQVLAEEVLRRSKQQLEQMIDAVPVNILSFDRAGNLTYASRRYLDTVGSPGHIRDFEALARDVAHPEDFPTMFRKASAGFATGEPFVNRFRRRCVDGVYRWIEARAQALRDADGEIVQWYIASIDIEEEMQALAALRERERLLWQLVETLPAMIDCAAPNGEPVYRSQQLREFLGYELEELHKTGGSRLKQTLDAGVHPDDLAAVKKHYAHCLMTGKPYARRHRLRRHDGEYRWVETRAAPMRDADGAIIQWNVICLDIDAEVRAQEDLRLAQERLARASQAASLAELSASIAHEVNQPLAAVVWNSQACQRWLTADPPNLDRAQITVERIIRDANAAADFVSRIRALFKQAVVPRDRAPIGEVIADVGRLLADRTSQTRVGVEADVAAELPDIPFDVVQVQQVLANLMRNAIEAMEGHTSEPRLRVRALRDGEVVRVEVSDNGPGILHPEKVFDAFFTTKQTGMGMGLAICRSIIESHGGRLWVERNDAGGATFAFTLPIQAIEPS</sequence>
<dbReference type="PANTHER" id="PTHR43304:SF1">
    <property type="entry name" value="PAC DOMAIN-CONTAINING PROTEIN"/>
    <property type="match status" value="1"/>
</dbReference>
<feature type="domain" description="PAC" evidence="8">
    <location>
        <begin position="222"/>
        <end position="274"/>
    </location>
</feature>
<dbReference type="InterPro" id="IPR013655">
    <property type="entry name" value="PAS_fold_3"/>
</dbReference>
<feature type="domain" description="PAC" evidence="8">
    <location>
        <begin position="615"/>
        <end position="664"/>
    </location>
</feature>
<dbReference type="InterPro" id="IPR052162">
    <property type="entry name" value="Sensor_kinase/Photoreceptor"/>
</dbReference>
<dbReference type="PROSITE" id="PS50112">
    <property type="entry name" value="PAS"/>
    <property type="match status" value="7"/>
</dbReference>
<dbReference type="InterPro" id="IPR036097">
    <property type="entry name" value="HisK_dim/P_sf"/>
</dbReference>
<comment type="caution">
    <text evidence="9">The sequence shown here is derived from an EMBL/GenBank/DDBJ whole genome shotgun (WGS) entry which is preliminary data.</text>
</comment>
<accession>A0ABW4Z2Z2</accession>
<dbReference type="Pfam" id="PF02518">
    <property type="entry name" value="HATPase_c"/>
    <property type="match status" value="1"/>
</dbReference>
<protein>
    <recommendedName>
        <fullName evidence="2">histidine kinase</fullName>
        <ecNumber evidence="2">2.7.13.3</ecNumber>
    </recommendedName>
</protein>
<evidence type="ECO:0000256" key="2">
    <source>
        <dbReference type="ARBA" id="ARBA00012438"/>
    </source>
</evidence>
<dbReference type="InterPro" id="IPR001610">
    <property type="entry name" value="PAC"/>
</dbReference>
<dbReference type="InterPro" id="IPR003661">
    <property type="entry name" value="HisK_dim/P_dom"/>
</dbReference>
<dbReference type="InterPro" id="IPR000014">
    <property type="entry name" value="PAS"/>
</dbReference>
<feature type="domain" description="PAS" evidence="7">
    <location>
        <begin position="275"/>
        <end position="352"/>
    </location>
</feature>